<dbReference type="Proteomes" id="UP000044071">
    <property type="component" value="Unassembled WGS sequence"/>
</dbReference>
<accession>A0A078KWH3</accession>
<evidence type="ECO:0000313" key="1">
    <source>
        <dbReference type="EMBL" id="CDZ78815.1"/>
    </source>
</evidence>
<gene>
    <name evidence="1" type="ORF">BN59_03129</name>
</gene>
<proteinExistence type="predicted"/>
<sequence>MLKVNEGPLSTLWRIYVSIAALFKNELLI</sequence>
<evidence type="ECO:0000313" key="2">
    <source>
        <dbReference type="Proteomes" id="UP000044071"/>
    </source>
</evidence>
<organism evidence="1 2">
    <name type="scientific">Legionella massiliensis</name>
    <dbReference type="NCBI Taxonomy" id="1034943"/>
    <lineage>
        <taxon>Bacteria</taxon>
        <taxon>Pseudomonadati</taxon>
        <taxon>Pseudomonadota</taxon>
        <taxon>Gammaproteobacteria</taxon>
        <taxon>Legionellales</taxon>
        <taxon>Legionellaceae</taxon>
        <taxon>Legionella</taxon>
    </lineage>
</organism>
<reference evidence="1 2" key="1">
    <citation type="submission" date="2014-06" db="EMBL/GenBank/DDBJ databases">
        <authorList>
            <person name="Urmite Genomes Urmite Genomes"/>
        </authorList>
    </citation>
    <scope>NUCLEOTIDE SEQUENCE [LARGE SCALE GENOMIC DNA]</scope>
</reference>
<dbReference type="EMBL" id="CCSB01000004">
    <property type="protein sequence ID" value="CDZ78815.1"/>
    <property type="molecule type" value="Genomic_DNA"/>
</dbReference>
<dbReference type="AlphaFoldDB" id="A0A078KWH3"/>
<name>A0A078KWH3_9GAMM</name>
<protein>
    <submittedName>
        <fullName evidence="1">Uncharacterized protein</fullName>
    </submittedName>
</protein>
<keyword evidence="2" id="KW-1185">Reference proteome</keyword>